<evidence type="ECO:0000313" key="2">
    <source>
        <dbReference type="EMBL" id="MBW0502055.1"/>
    </source>
</evidence>
<organism evidence="2 3">
    <name type="scientific">Austropuccinia psidii MF-1</name>
    <dbReference type="NCBI Taxonomy" id="1389203"/>
    <lineage>
        <taxon>Eukaryota</taxon>
        <taxon>Fungi</taxon>
        <taxon>Dikarya</taxon>
        <taxon>Basidiomycota</taxon>
        <taxon>Pucciniomycotina</taxon>
        <taxon>Pucciniomycetes</taxon>
        <taxon>Pucciniales</taxon>
        <taxon>Sphaerophragmiaceae</taxon>
        <taxon>Austropuccinia</taxon>
    </lineage>
</organism>
<protein>
    <submittedName>
        <fullName evidence="2">Uncharacterized protein</fullName>
    </submittedName>
</protein>
<dbReference type="AlphaFoldDB" id="A0A9Q3DJB8"/>
<proteinExistence type="predicted"/>
<feature type="compositionally biased region" description="Basic residues" evidence="1">
    <location>
        <begin position="1"/>
        <end position="10"/>
    </location>
</feature>
<feature type="region of interest" description="Disordered" evidence="1">
    <location>
        <begin position="166"/>
        <end position="212"/>
    </location>
</feature>
<dbReference type="EMBL" id="AVOT02016631">
    <property type="protein sequence ID" value="MBW0502055.1"/>
    <property type="molecule type" value="Genomic_DNA"/>
</dbReference>
<feature type="compositionally biased region" description="Basic residues" evidence="1">
    <location>
        <begin position="24"/>
        <end position="37"/>
    </location>
</feature>
<dbReference type="Proteomes" id="UP000765509">
    <property type="component" value="Unassembled WGS sequence"/>
</dbReference>
<feature type="compositionally biased region" description="Basic residues" evidence="1">
    <location>
        <begin position="202"/>
        <end position="212"/>
    </location>
</feature>
<sequence length="249" mass="28690">MKLVHTKNRRNYSVQPDRSEQGKGKTRTRPCRPSSRKKYLEEARVFPHSPRSLPTTFDINSEPELIQGGVLGVEPIWSGIHRSISVPLQFLVQSSQVRGVGNINKPLAGIHELLLTHQELSGSGEYQKTLRRLESIVFQRQFKKIKNWLINQSLLSKDQKKELEMTPSLEIEGPVASTSSQKTPEQSKEKSKGPQKKQIVPKNKKVKQKGKTNWHRQYPQWYRIPKLEHLAIESFLNMARTLMGFTARY</sequence>
<evidence type="ECO:0000256" key="1">
    <source>
        <dbReference type="SAM" id="MobiDB-lite"/>
    </source>
</evidence>
<gene>
    <name evidence="2" type="ORF">O181_041770</name>
</gene>
<keyword evidence="3" id="KW-1185">Reference proteome</keyword>
<feature type="region of interest" description="Disordered" evidence="1">
    <location>
        <begin position="1"/>
        <end position="37"/>
    </location>
</feature>
<reference evidence="2" key="1">
    <citation type="submission" date="2021-03" db="EMBL/GenBank/DDBJ databases">
        <title>Draft genome sequence of rust myrtle Austropuccinia psidii MF-1, a brazilian biotype.</title>
        <authorList>
            <person name="Quecine M.C."/>
            <person name="Pachon D.M.R."/>
            <person name="Bonatelli M.L."/>
            <person name="Correr F.H."/>
            <person name="Franceschini L.M."/>
            <person name="Leite T.F."/>
            <person name="Margarido G.R.A."/>
            <person name="Almeida C.A."/>
            <person name="Ferrarezi J.A."/>
            <person name="Labate C.A."/>
        </authorList>
    </citation>
    <scope>NUCLEOTIDE SEQUENCE</scope>
    <source>
        <strain evidence="2">MF-1</strain>
    </source>
</reference>
<name>A0A9Q3DJB8_9BASI</name>
<evidence type="ECO:0000313" key="3">
    <source>
        <dbReference type="Proteomes" id="UP000765509"/>
    </source>
</evidence>
<accession>A0A9Q3DJB8</accession>
<comment type="caution">
    <text evidence="2">The sequence shown here is derived from an EMBL/GenBank/DDBJ whole genome shotgun (WGS) entry which is preliminary data.</text>
</comment>